<dbReference type="Gene3D" id="3.90.180.10">
    <property type="entry name" value="Medium-chain alcohol dehydrogenases, catalytic domain"/>
    <property type="match status" value="1"/>
</dbReference>
<dbReference type="PANTHER" id="PTHR43677:SF4">
    <property type="entry name" value="QUINONE OXIDOREDUCTASE-LIKE PROTEIN 2"/>
    <property type="match status" value="1"/>
</dbReference>
<dbReference type="InterPro" id="IPR036291">
    <property type="entry name" value="NAD(P)-bd_dom_sf"/>
</dbReference>
<organism evidence="2 3">
    <name type="scientific">Luteipulveratus flavus</name>
    <dbReference type="NCBI Taxonomy" id="3031728"/>
    <lineage>
        <taxon>Bacteria</taxon>
        <taxon>Bacillati</taxon>
        <taxon>Actinomycetota</taxon>
        <taxon>Actinomycetes</taxon>
        <taxon>Micrococcales</taxon>
        <taxon>Dermacoccaceae</taxon>
        <taxon>Luteipulveratus</taxon>
    </lineage>
</organism>
<dbReference type="SUPFAM" id="SSF51735">
    <property type="entry name" value="NAD(P)-binding Rossmann-fold domains"/>
    <property type="match status" value="1"/>
</dbReference>
<evidence type="ECO:0000259" key="1">
    <source>
        <dbReference type="SMART" id="SM00829"/>
    </source>
</evidence>
<evidence type="ECO:0000313" key="3">
    <source>
        <dbReference type="Proteomes" id="UP001528912"/>
    </source>
</evidence>
<dbReference type="SUPFAM" id="SSF50129">
    <property type="entry name" value="GroES-like"/>
    <property type="match status" value="1"/>
</dbReference>
<dbReference type="InterPro" id="IPR013149">
    <property type="entry name" value="ADH-like_C"/>
</dbReference>
<dbReference type="InterPro" id="IPR051397">
    <property type="entry name" value="Zn-ADH-like_protein"/>
</dbReference>
<reference evidence="2 3" key="1">
    <citation type="submission" date="2023-03" db="EMBL/GenBank/DDBJ databases">
        <title>YIM 133296 draft genome.</title>
        <authorList>
            <person name="Xiong L."/>
        </authorList>
    </citation>
    <scope>NUCLEOTIDE SEQUENCE [LARGE SCALE GENOMIC DNA]</scope>
    <source>
        <strain evidence="2 3">YIM 133296</strain>
    </source>
</reference>
<dbReference type="RefSeq" id="WP_277190428.1">
    <property type="nucleotide sequence ID" value="NZ_JAROAV010000001.1"/>
</dbReference>
<sequence length="314" mass="32698">MRAVGIERYGSADELRMLTVPEPIPRGEQELIDVTMAGINFADVSRRRGTYDVTTDLPVVLGAEVVGTSRTDGRRVAALTGGFGGYAQVAAADTALTFDVPDGVSDEAAAATLLQGLTALFVTRVVGELRAGQTVAIHAAAGGVGSLAVQLAVGSDARRVVGVASTSAKRELARQLGAHATVDADPHELSDRLIDANDGAGYDLIVEMVGGRTFEESVRALAPAGRLVSFGRASGEAPALEEADGRVVDFSLLDMLRSDPRRLQAPAAELFAAVAEGELTPTIGGIYDASAAADAHRAIEERRTTGKLLLRIPR</sequence>
<comment type="caution">
    <text evidence="2">The sequence shown here is derived from an EMBL/GenBank/DDBJ whole genome shotgun (WGS) entry which is preliminary data.</text>
</comment>
<dbReference type="SMART" id="SM00829">
    <property type="entry name" value="PKS_ER"/>
    <property type="match status" value="1"/>
</dbReference>
<proteinExistence type="predicted"/>
<accession>A0ABT6C5X2</accession>
<name>A0ABT6C5X2_9MICO</name>
<dbReference type="Pfam" id="PF00107">
    <property type="entry name" value="ADH_zinc_N"/>
    <property type="match status" value="1"/>
</dbReference>
<protein>
    <submittedName>
        <fullName evidence="2">Zinc-binding dehydrogenase</fullName>
    </submittedName>
</protein>
<dbReference type="EMBL" id="JAROAV010000001">
    <property type="protein sequence ID" value="MDF8262676.1"/>
    <property type="molecule type" value="Genomic_DNA"/>
</dbReference>
<evidence type="ECO:0000313" key="2">
    <source>
        <dbReference type="EMBL" id="MDF8262676.1"/>
    </source>
</evidence>
<feature type="domain" description="Enoyl reductase (ER)" evidence="1">
    <location>
        <begin position="10"/>
        <end position="310"/>
    </location>
</feature>
<dbReference type="InterPro" id="IPR011032">
    <property type="entry name" value="GroES-like_sf"/>
</dbReference>
<dbReference type="Gene3D" id="3.40.50.720">
    <property type="entry name" value="NAD(P)-binding Rossmann-like Domain"/>
    <property type="match status" value="1"/>
</dbReference>
<dbReference type="PANTHER" id="PTHR43677">
    <property type="entry name" value="SHORT-CHAIN DEHYDROGENASE/REDUCTASE"/>
    <property type="match status" value="1"/>
</dbReference>
<dbReference type="InterPro" id="IPR020843">
    <property type="entry name" value="ER"/>
</dbReference>
<dbReference type="Proteomes" id="UP001528912">
    <property type="component" value="Unassembled WGS sequence"/>
</dbReference>
<gene>
    <name evidence="2" type="ORF">P4R38_00265</name>
</gene>
<keyword evidence="3" id="KW-1185">Reference proteome</keyword>